<dbReference type="PANTHER" id="PTHR35175:SF2">
    <property type="entry name" value="DUF1289 DOMAIN-CONTAINING PROTEIN"/>
    <property type="match status" value="1"/>
</dbReference>
<evidence type="ECO:0008006" key="3">
    <source>
        <dbReference type="Google" id="ProtNLM"/>
    </source>
</evidence>
<proteinExistence type="predicted"/>
<dbReference type="InterPro" id="IPR010710">
    <property type="entry name" value="DUF1289"/>
</dbReference>
<keyword evidence="2" id="KW-1185">Reference proteome</keyword>
<accession>A0A1M6ADK7</accession>
<reference evidence="1 2" key="1">
    <citation type="submission" date="2016-11" db="EMBL/GenBank/DDBJ databases">
        <authorList>
            <person name="Jaros S."/>
            <person name="Januszkiewicz K."/>
            <person name="Wedrychowicz H."/>
        </authorList>
    </citation>
    <scope>NUCLEOTIDE SEQUENCE [LARGE SCALE GENOMIC DNA]</scope>
    <source>
        <strain evidence="1 2">DSM 14916</strain>
    </source>
</reference>
<dbReference type="RefSeq" id="WP_073131027.1">
    <property type="nucleotide sequence ID" value="NZ_FQZF01000002.1"/>
</dbReference>
<dbReference type="PANTHER" id="PTHR35175">
    <property type="entry name" value="DUF1289 DOMAIN-CONTAINING PROTEIN"/>
    <property type="match status" value="1"/>
</dbReference>
<organism evidence="1 2">
    <name type="scientific">Muricoccus roseus</name>
    <dbReference type="NCBI Taxonomy" id="198092"/>
    <lineage>
        <taxon>Bacteria</taxon>
        <taxon>Pseudomonadati</taxon>
        <taxon>Pseudomonadota</taxon>
        <taxon>Alphaproteobacteria</taxon>
        <taxon>Acetobacterales</taxon>
        <taxon>Roseomonadaceae</taxon>
        <taxon>Muricoccus</taxon>
    </lineage>
</organism>
<protein>
    <recommendedName>
        <fullName evidence="3">DUF1289 domain-containing protein</fullName>
    </recommendedName>
</protein>
<dbReference type="AlphaFoldDB" id="A0A1M6ADK7"/>
<dbReference type="EMBL" id="FQZF01000002">
    <property type="protein sequence ID" value="SHI34545.1"/>
    <property type="molecule type" value="Genomic_DNA"/>
</dbReference>
<dbReference type="Proteomes" id="UP000184387">
    <property type="component" value="Unassembled WGS sequence"/>
</dbReference>
<dbReference type="Pfam" id="PF06945">
    <property type="entry name" value="DUF1289"/>
    <property type="match status" value="1"/>
</dbReference>
<evidence type="ECO:0000313" key="1">
    <source>
        <dbReference type="EMBL" id="SHI34545.1"/>
    </source>
</evidence>
<name>A0A1M6ADK7_9PROT</name>
<gene>
    <name evidence="1" type="ORF">SAMN02745194_00087</name>
</gene>
<sequence length="65" mass="6917">MTDAPAGALPSPCVRLCTLNGDGLCLGCLRTIDEIAAWPSADDAARRAILARCAERRLTRTDDES</sequence>
<dbReference type="OrthoDB" id="9811423at2"/>
<evidence type="ECO:0000313" key="2">
    <source>
        <dbReference type="Proteomes" id="UP000184387"/>
    </source>
</evidence>